<evidence type="ECO:0000259" key="1">
    <source>
        <dbReference type="Pfam" id="PF02720"/>
    </source>
</evidence>
<organism evidence="2 3">
    <name type="scientific">Antrihabitans stalagmiti</name>
    <dbReference type="NCBI Taxonomy" id="2799499"/>
    <lineage>
        <taxon>Bacteria</taxon>
        <taxon>Bacillati</taxon>
        <taxon>Actinomycetota</taxon>
        <taxon>Actinomycetes</taxon>
        <taxon>Mycobacteriales</taxon>
        <taxon>Nocardiaceae</taxon>
        <taxon>Antrihabitans</taxon>
    </lineage>
</organism>
<dbReference type="AlphaFoldDB" id="A0A934NV14"/>
<dbReference type="InterPro" id="IPR003870">
    <property type="entry name" value="DUF222"/>
</dbReference>
<evidence type="ECO:0000313" key="2">
    <source>
        <dbReference type="EMBL" id="MBJ8341798.1"/>
    </source>
</evidence>
<dbReference type="Proteomes" id="UP000655868">
    <property type="component" value="Unassembled WGS sequence"/>
</dbReference>
<dbReference type="EMBL" id="JAEMNV010000008">
    <property type="protein sequence ID" value="MBJ8341798.1"/>
    <property type="molecule type" value="Genomic_DNA"/>
</dbReference>
<gene>
    <name evidence="2" type="ORF">JGU71_23200</name>
</gene>
<dbReference type="Pfam" id="PF02720">
    <property type="entry name" value="DUF222"/>
    <property type="match status" value="1"/>
</dbReference>
<evidence type="ECO:0000313" key="3">
    <source>
        <dbReference type="Proteomes" id="UP000655868"/>
    </source>
</evidence>
<sequence>MLSNPTPHPTTRVDAALAKIEAGFRELRDAGFDELSTNPQRVVVTQRLETIGRTVPGFVYPLINTIERQWRCGELGDHNVANTLADALRISPSEARTRIRIADDLSPQVTFSGARRNPTYPATAAAVADGAIGDEHVKVIREFFRHVPLDVDNETAELAEQKLAEQARVLRPDQLRTAANRILGYLNPDGPKPEAERARKRSFTLGPQGADLMTKGSFCVDPELRAYLEAAFAKYAKPGVLNPADEESTVEEDPAAETVKRDDRCLEKRQHDALKAILRDALASGTLGQHRGLPVTVVATMTVKELEEASGTAITGGGSLLPIRDVLRMARHARHYLALFDDAGRPIYLGRSKRIAQGDQRLVCFAKDKGCTFPTCSRPANMCQCHHCREWVAQLGLTDVDQLALVCDTHHPLAGVKDTDWHAIVAGADHKYPGRILWVPPKHIDPTRKPRINHYFHPHEYWDD</sequence>
<dbReference type="RefSeq" id="WP_199706864.1">
    <property type="nucleotide sequence ID" value="NZ_JAEMNV010000008.1"/>
</dbReference>
<keyword evidence="3" id="KW-1185">Reference proteome</keyword>
<reference evidence="2" key="1">
    <citation type="submission" date="2020-12" db="EMBL/GenBank/DDBJ databases">
        <title>Antrihabitans popcorni sp. nov. and Antrihabitans auranticaus sp. nov., isolated from a larva cave.</title>
        <authorList>
            <person name="Lee S.D."/>
            <person name="Kim I.S."/>
        </authorList>
    </citation>
    <scope>NUCLEOTIDE SEQUENCE</scope>
    <source>
        <strain evidence="2">YC3-6</strain>
    </source>
</reference>
<name>A0A934NV14_9NOCA</name>
<accession>A0A934NV14</accession>
<comment type="caution">
    <text evidence="2">The sequence shown here is derived from an EMBL/GenBank/DDBJ whole genome shotgun (WGS) entry which is preliminary data.</text>
</comment>
<keyword evidence="2" id="KW-0378">Hydrolase</keyword>
<dbReference type="GO" id="GO:0004519">
    <property type="term" value="F:endonuclease activity"/>
    <property type="evidence" value="ECO:0007669"/>
    <property type="project" value="UniProtKB-KW"/>
</dbReference>
<feature type="domain" description="DUF222" evidence="1">
    <location>
        <begin position="45"/>
        <end position="368"/>
    </location>
</feature>
<keyword evidence="2" id="KW-0540">Nuclease</keyword>
<keyword evidence="2" id="KW-0255">Endonuclease</keyword>
<proteinExistence type="predicted"/>
<protein>
    <submittedName>
        <fullName evidence="2">HNH endonuclease</fullName>
    </submittedName>
</protein>